<feature type="binding site" evidence="7">
    <location>
        <position position="476"/>
    </location>
    <ligand>
        <name>meso-2,6-diaminopimelate</name>
        <dbReference type="ChEBI" id="CHEBI:57791"/>
    </ligand>
</feature>
<dbReference type="GO" id="GO:0000287">
    <property type="term" value="F:magnesium ion binding"/>
    <property type="evidence" value="ECO:0007669"/>
    <property type="project" value="UniProtKB-UniRule"/>
</dbReference>
<reference evidence="12 13" key="1">
    <citation type="submission" date="2019-02" db="EMBL/GenBank/DDBJ databases">
        <title>Draft genome sequences of novel Actinobacteria.</title>
        <authorList>
            <person name="Sahin N."/>
            <person name="Ay H."/>
            <person name="Saygin H."/>
        </authorList>
    </citation>
    <scope>NUCLEOTIDE SEQUENCE [LARGE SCALE GENOMIC DNA]</scope>
    <source>
        <strain evidence="12 13">KC603</strain>
    </source>
</reference>
<dbReference type="UniPathway" id="UPA00219"/>
<feature type="binding site" evidence="7">
    <location>
        <begin position="127"/>
        <end position="133"/>
    </location>
    <ligand>
        <name>ATP</name>
        <dbReference type="ChEBI" id="CHEBI:30616"/>
    </ligand>
</feature>
<keyword evidence="6 7" id="KW-0961">Cell wall biogenesis/degradation</keyword>
<evidence type="ECO:0000256" key="4">
    <source>
        <dbReference type="ARBA" id="ARBA00022984"/>
    </source>
</evidence>
<dbReference type="Gene3D" id="3.40.1190.10">
    <property type="entry name" value="Mur-like, catalytic domain"/>
    <property type="match status" value="1"/>
</dbReference>
<dbReference type="InterPro" id="IPR035911">
    <property type="entry name" value="MurE/MurF_N"/>
</dbReference>
<keyword evidence="5 7" id="KW-0131">Cell cycle</keyword>
<evidence type="ECO:0000313" key="13">
    <source>
        <dbReference type="Proteomes" id="UP000295621"/>
    </source>
</evidence>
<dbReference type="Gene3D" id="3.90.190.20">
    <property type="entry name" value="Mur ligase, C-terminal domain"/>
    <property type="match status" value="1"/>
</dbReference>
<feature type="binding site" evidence="7">
    <location>
        <position position="394"/>
    </location>
    <ligand>
        <name>meso-2,6-diaminopimelate</name>
        <dbReference type="ChEBI" id="CHEBI:57791"/>
    </ligand>
</feature>
<comment type="subcellular location">
    <subcellularLocation>
        <location evidence="7 8">Cytoplasm</location>
    </subcellularLocation>
</comment>
<dbReference type="GO" id="GO:0071555">
    <property type="term" value="P:cell wall organization"/>
    <property type="evidence" value="ECO:0007669"/>
    <property type="project" value="UniProtKB-KW"/>
</dbReference>
<feature type="binding site" evidence="7">
    <location>
        <position position="196"/>
    </location>
    <ligand>
        <name>UDP-N-acetyl-alpha-D-muramoyl-L-alanyl-D-glutamate</name>
        <dbReference type="ChEBI" id="CHEBI:83900"/>
    </ligand>
</feature>
<comment type="catalytic activity">
    <reaction evidence="7">
        <text>UDP-N-acetyl-alpha-D-muramoyl-L-alanyl-D-glutamate + meso-2,6-diaminopimelate + ATP = UDP-N-acetyl-alpha-D-muramoyl-L-alanyl-gamma-D-glutamyl-meso-2,6-diaminopimelate + ADP + phosphate + H(+)</text>
        <dbReference type="Rhea" id="RHEA:23676"/>
        <dbReference type="ChEBI" id="CHEBI:15378"/>
        <dbReference type="ChEBI" id="CHEBI:30616"/>
        <dbReference type="ChEBI" id="CHEBI:43474"/>
        <dbReference type="ChEBI" id="CHEBI:57791"/>
        <dbReference type="ChEBI" id="CHEBI:83900"/>
        <dbReference type="ChEBI" id="CHEBI:83905"/>
        <dbReference type="ChEBI" id="CHEBI:456216"/>
        <dbReference type="EC" id="6.3.2.13"/>
    </reaction>
</comment>
<evidence type="ECO:0000313" key="12">
    <source>
        <dbReference type="EMBL" id="TDC47043.1"/>
    </source>
</evidence>
<proteinExistence type="inferred from homology"/>
<keyword evidence="3 7" id="KW-0133">Cell shape</keyword>
<sequence>MPDRPGLRPRHVTPLPLTALDAVAAADLPADIVVTGVTHDSRQVRPGDLYMALPGAVTHGARFAAAAAAAGAVAIMTDDDGVRLASEAGVAGVPVVALADPRARLGDIAATVYGHPARDLLMLGVTGTNGKTTTTYLLEAGLRAAGHTTGIIGTVETRVGDERVASVRTTPEATDVHALLAVMRERGVTACAMEVSSHAMVFGRVDGVVFDVAGFTNLTQDHLDFHADLDDYFAAKARLFTPSHARRAVVVVGDDYGRRLAASTVLPVVTVAPPHVHADADWQVDRHGDRATLCGADGAKLELSVPIPGEFNVSNAALAVTMLLSAGVDGATATRGVASCAGVPGRMEGVSGPAGAGPVAVVDFAHTPDAIDNVLQALHPRGRLIVVVGAGGDRDREKRPLMGAAAARGADVVVVTDDNPRSEEPAAIRAAVVAGARAVPEPERAGEILEVGGRREAIRAALGSAHGPDDTVVVLGKGHEQGQEIAGVVHPFDDRDVLREELVRWSEESRA</sequence>
<evidence type="ECO:0000256" key="2">
    <source>
        <dbReference type="ARBA" id="ARBA00022618"/>
    </source>
</evidence>
<organism evidence="12 13">
    <name type="scientific">Jiangella ureilytica</name>
    <dbReference type="NCBI Taxonomy" id="2530374"/>
    <lineage>
        <taxon>Bacteria</taxon>
        <taxon>Bacillati</taxon>
        <taxon>Actinomycetota</taxon>
        <taxon>Actinomycetes</taxon>
        <taxon>Jiangellales</taxon>
        <taxon>Jiangellaceae</taxon>
        <taxon>Jiangella</taxon>
    </lineage>
</organism>
<dbReference type="Pfam" id="PF02875">
    <property type="entry name" value="Mur_ligase_C"/>
    <property type="match status" value="1"/>
</dbReference>
<keyword evidence="13" id="KW-1185">Reference proteome</keyword>
<keyword evidence="7" id="KW-0067">ATP-binding</keyword>
<evidence type="ECO:0000259" key="10">
    <source>
        <dbReference type="Pfam" id="PF02875"/>
    </source>
</evidence>
<comment type="caution">
    <text evidence="12">The sequence shown here is derived from an EMBL/GenBank/DDBJ whole genome shotgun (WGS) entry which is preliminary data.</text>
</comment>
<feature type="short sequence motif" description="Meso-diaminopimelate recognition motif" evidence="7">
    <location>
        <begin position="418"/>
        <end position="421"/>
    </location>
</feature>
<protein>
    <recommendedName>
        <fullName evidence="7">UDP-N-acetylmuramoyl-L-alanyl-D-glutamate--2,6-diaminopimelate ligase</fullName>
        <ecNumber evidence="7">6.3.2.13</ecNumber>
    </recommendedName>
    <alternativeName>
        <fullName evidence="7">Meso-A2pm-adding enzyme</fullName>
    </alternativeName>
    <alternativeName>
        <fullName evidence="7">Meso-diaminopimelate-adding enzyme</fullName>
    </alternativeName>
    <alternativeName>
        <fullName evidence="7">UDP-MurNAc-L-Ala-D-Glu:meso-diaminopimelate ligase</fullName>
    </alternativeName>
    <alternativeName>
        <fullName evidence="7">UDP-MurNAc-tripeptide synthetase</fullName>
    </alternativeName>
    <alternativeName>
        <fullName evidence="7">UDP-N-acetylmuramyl-tripeptide synthetase</fullName>
    </alternativeName>
</protein>
<dbReference type="HAMAP" id="MF_00208">
    <property type="entry name" value="MurE"/>
    <property type="match status" value="1"/>
</dbReference>
<comment type="pathway">
    <text evidence="7 8">Cell wall biogenesis; peptidoglycan biosynthesis.</text>
</comment>
<dbReference type="SUPFAM" id="SSF53623">
    <property type="entry name" value="MurD-like peptide ligases, catalytic domain"/>
    <property type="match status" value="1"/>
</dbReference>
<evidence type="ECO:0000259" key="9">
    <source>
        <dbReference type="Pfam" id="PF01225"/>
    </source>
</evidence>
<dbReference type="GO" id="GO:0009252">
    <property type="term" value="P:peptidoglycan biosynthetic process"/>
    <property type="evidence" value="ECO:0007669"/>
    <property type="project" value="UniProtKB-UniRule"/>
</dbReference>
<dbReference type="GO" id="GO:0005524">
    <property type="term" value="F:ATP binding"/>
    <property type="evidence" value="ECO:0007669"/>
    <property type="project" value="UniProtKB-UniRule"/>
</dbReference>
<dbReference type="InterPro" id="IPR036565">
    <property type="entry name" value="Mur-like_cat_sf"/>
</dbReference>
<keyword evidence="7 12" id="KW-0436">Ligase</keyword>
<feature type="binding site" evidence="7">
    <location>
        <position position="204"/>
    </location>
    <ligand>
        <name>UDP-N-acetyl-alpha-D-muramoyl-L-alanyl-D-glutamate</name>
        <dbReference type="ChEBI" id="CHEBI:83900"/>
    </ligand>
</feature>
<feature type="modified residue" description="N6-carboxylysine" evidence="7">
    <location>
        <position position="236"/>
    </location>
</feature>
<dbReference type="Proteomes" id="UP000295621">
    <property type="component" value="Unassembled WGS sequence"/>
</dbReference>
<keyword evidence="7" id="KW-0963">Cytoplasm</keyword>
<evidence type="ECO:0000259" key="11">
    <source>
        <dbReference type="Pfam" id="PF08245"/>
    </source>
</evidence>
<evidence type="ECO:0000256" key="1">
    <source>
        <dbReference type="ARBA" id="ARBA00005898"/>
    </source>
</evidence>
<feature type="binding site" evidence="7">
    <location>
        <begin position="418"/>
        <end position="421"/>
    </location>
    <ligand>
        <name>meso-2,6-diaminopimelate</name>
        <dbReference type="ChEBI" id="CHEBI:57791"/>
    </ligand>
</feature>
<dbReference type="EMBL" id="SMKL01000083">
    <property type="protein sequence ID" value="TDC47043.1"/>
    <property type="molecule type" value="Genomic_DNA"/>
</dbReference>
<dbReference type="SUPFAM" id="SSF63418">
    <property type="entry name" value="MurE/MurF N-terminal domain"/>
    <property type="match status" value="1"/>
</dbReference>
<dbReference type="NCBIfam" id="NF001124">
    <property type="entry name" value="PRK00139.1-2"/>
    <property type="match status" value="1"/>
</dbReference>
<keyword evidence="7" id="KW-0460">Magnesium</keyword>
<feature type="domain" description="Mur ligase C-terminal" evidence="10">
    <location>
        <begin position="345"/>
        <end position="478"/>
    </location>
</feature>
<dbReference type="InterPro" id="IPR005761">
    <property type="entry name" value="UDP-N-AcMur-Glu-dNH2Pim_ligase"/>
</dbReference>
<keyword evidence="7" id="KW-0547">Nucleotide-binding</keyword>
<dbReference type="InterPro" id="IPR000713">
    <property type="entry name" value="Mur_ligase_N"/>
</dbReference>
<dbReference type="EC" id="6.3.2.13" evidence="7"/>
<keyword evidence="4 7" id="KW-0573">Peptidoglycan synthesis</keyword>
<keyword evidence="2 7" id="KW-0132">Cell division</keyword>
<dbReference type="PANTHER" id="PTHR23135">
    <property type="entry name" value="MUR LIGASE FAMILY MEMBER"/>
    <property type="match status" value="1"/>
</dbReference>
<evidence type="ECO:0000256" key="6">
    <source>
        <dbReference type="ARBA" id="ARBA00023316"/>
    </source>
</evidence>
<comment type="function">
    <text evidence="7">Catalyzes the addition of meso-diaminopimelic acid to the nucleotide precursor UDP-N-acetylmuramoyl-L-alanyl-D-glutamate (UMAG) in the biosynthesis of bacterial cell-wall peptidoglycan.</text>
</comment>
<accession>A0A4R4RF66</accession>
<feature type="binding site" evidence="7">
    <location>
        <position position="41"/>
    </location>
    <ligand>
        <name>UDP-N-acetyl-alpha-D-muramoyl-L-alanyl-D-glutamate</name>
        <dbReference type="ChEBI" id="CHEBI:83900"/>
    </ligand>
</feature>
<dbReference type="InterPro" id="IPR013221">
    <property type="entry name" value="Mur_ligase_cen"/>
</dbReference>
<dbReference type="GO" id="GO:0051301">
    <property type="term" value="P:cell division"/>
    <property type="evidence" value="ECO:0007669"/>
    <property type="project" value="UniProtKB-KW"/>
</dbReference>
<dbReference type="PANTHER" id="PTHR23135:SF4">
    <property type="entry name" value="UDP-N-ACETYLMURAMOYL-L-ALANYL-D-GLUTAMATE--2,6-DIAMINOPIMELATE LIGASE MURE HOMOLOG, CHLOROPLASTIC"/>
    <property type="match status" value="1"/>
</dbReference>
<dbReference type="Pfam" id="PF01225">
    <property type="entry name" value="Mur_ligase"/>
    <property type="match status" value="1"/>
</dbReference>
<dbReference type="NCBIfam" id="TIGR01085">
    <property type="entry name" value="murE"/>
    <property type="match status" value="1"/>
</dbReference>
<feature type="domain" description="Mur ligase N-terminal catalytic" evidence="9">
    <location>
        <begin position="34"/>
        <end position="112"/>
    </location>
</feature>
<dbReference type="OrthoDB" id="9800958at2"/>
<evidence type="ECO:0000256" key="5">
    <source>
        <dbReference type="ARBA" id="ARBA00023306"/>
    </source>
</evidence>
<dbReference type="AlphaFoldDB" id="A0A4R4RF66"/>
<dbReference type="Gene3D" id="3.40.1390.10">
    <property type="entry name" value="MurE/MurF, N-terminal domain"/>
    <property type="match status" value="1"/>
</dbReference>
<comment type="PTM">
    <text evidence="7">Carboxylation is probably crucial for Mg(2+) binding and, consequently, for the gamma-phosphate positioning of ATP.</text>
</comment>
<dbReference type="Pfam" id="PF08245">
    <property type="entry name" value="Mur_ligase_M"/>
    <property type="match status" value="1"/>
</dbReference>
<evidence type="ECO:0000256" key="3">
    <source>
        <dbReference type="ARBA" id="ARBA00022960"/>
    </source>
</evidence>
<dbReference type="InterPro" id="IPR036615">
    <property type="entry name" value="Mur_ligase_C_dom_sf"/>
</dbReference>
<feature type="domain" description="Mur ligase central" evidence="11">
    <location>
        <begin position="125"/>
        <end position="322"/>
    </location>
</feature>
<dbReference type="GO" id="GO:0008765">
    <property type="term" value="F:UDP-N-acetylmuramoylalanyl-D-glutamate-2,6-diaminopimelate ligase activity"/>
    <property type="evidence" value="ECO:0007669"/>
    <property type="project" value="UniProtKB-UniRule"/>
</dbReference>
<dbReference type="SUPFAM" id="SSF53244">
    <property type="entry name" value="MurD-like peptide ligases, peptide-binding domain"/>
    <property type="match status" value="1"/>
</dbReference>
<name>A0A4R4RF66_9ACTN</name>
<comment type="caution">
    <text evidence="7">Lacks conserved residue(s) required for the propagation of feature annotation.</text>
</comment>
<dbReference type="InterPro" id="IPR004101">
    <property type="entry name" value="Mur_ligase_C"/>
</dbReference>
<comment type="similarity">
    <text evidence="1 7">Belongs to the MurCDEF family. MurE subfamily.</text>
</comment>
<evidence type="ECO:0000256" key="8">
    <source>
        <dbReference type="RuleBase" id="RU004135"/>
    </source>
</evidence>
<comment type="cofactor">
    <cofactor evidence="7">
        <name>Mg(2+)</name>
        <dbReference type="ChEBI" id="CHEBI:18420"/>
    </cofactor>
</comment>
<dbReference type="NCBIfam" id="NF001126">
    <property type="entry name" value="PRK00139.1-4"/>
    <property type="match status" value="1"/>
</dbReference>
<dbReference type="GO" id="GO:0008360">
    <property type="term" value="P:regulation of cell shape"/>
    <property type="evidence" value="ECO:0007669"/>
    <property type="project" value="UniProtKB-KW"/>
</dbReference>
<gene>
    <name evidence="7" type="primary">murE</name>
    <name evidence="12" type="ORF">E1212_25350</name>
</gene>
<feature type="binding site" evidence="7">
    <location>
        <position position="480"/>
    </location>
    <ligand>
        <name>meso-2,6-diaminopimelate</name>
        <dbReference type="ChEBI" id="CHEBI:57791"/>
    </ligand>
</feature>
<dbReference type="GO" id="GO:0005737">
    <property type="term" value="C:cytoplasm"/>
    <property type="evidence" value="ECO:0007669"/>
    <property type="project" value="UniProtKB-SubCell"/>
</dbReference>
<dbReference type="RefSeq" id="WP_131987663.1">
    <property type="nucleotide sequence ID" value="NZ_SMKL01000083.1"/>
</dbReference>
<feature type="binding site" evidence="7">
    <location>
        <begin position="169"/>
        <end position="170"/>
    </location>
    <ligand>
        <name>UDP-N-acetyl-alpha-D-muramoyl-L-alanyl-D-glutamate</name>
        <dbReference type="ChEBI" id="CHEBI:83900"/>
    </ligand>
</feature>
<evidence type="ECO:0000256" key="7">
    <source>
        <dbReference type="HAMAP-Rule" id="MF_00208"/>
    </source>
</evidence>